<dbReference type="AlphaFoldDB" id="A0AAD9D467"/>
<evidence type="ECO:0000256" key="1">
    <source>
        <dbReference type="SAM" id="MobiDB-lite"/>
    </source>
</evidence>
<name>A0AAD9D467_9STRA</name>
<dbReference type="EMBL" id="JATAAI010000054">
    <property type="protein sequence ID" value="KAK1733092.1"/>
    <property type="molecule type" value="Genomic_DNA"/>
</dbReference>
<feature type="compositionally biased region" description="Basic and acidic residues" evidence="1">
    <location>
        <begin position="375"/>
        <end position="387"/>
    </location>
</feature>
<keyword evidence="3" id="KW-1185">Reference proteome</keyword>
<reference evidence="2" key="1">
    <citation type="submission" date="2023-06" db="EMBL/GenBank/DDBJ databases">
        <title>Survivors Of The Sea: Transcriptome response of Skeletonema marinoi to long-term dormancy.</title>
        <authorList>
            <person name="Pinder M.I.M."/>
            <person name="Kourtchenko O."/>
            <person name="Robertson E.K."/>
            <person name="Larsson T."/>
            <person name="Maumus F."/>
            <person name="Osuna-Cruz C.M."/>
            <person name="Vancaester E."/>
            <person name="Stenow R."/>
            <person name="Vandepoele K."/>
            <person name="Ploug H."/>
            <person name="Bruchert V."/>
            <person name="Godhe A."/>
            <person name="Topel M."/>
        </authorList>
    </citation>
    <scope>NUCLEOTIDE SEQUENCE</scope>
    <source>
        <strain evidence="2">R05AC</strain>
    </source>
</reference>
<sequence length="387" mass="43965">MPFFHSRYLKDDKKASAVGEASQISEPKSPSNKIWKQSTSKKGSQPSSPQQERPTSPSSPRLVWHSNVGSSRKTQAKKLFSAFQYNDPSKKKTVHFATIEVQQYNWDYTCDPDVYYLKKQIAAMNKQRFTDASKIRKQRNIKLPSKKDKEKAKKACDDVDIAKRATDITQLLQEAFDPERDTDEQVSICGIEHFVYPALQKEMIQRKKQAQREVINFNKPNPQGWRLARLCEANTKWARDVAVEKGKRYCVNHETMNKRQVWKRSRRSSMSDMGRADTGELLHRLGRSEPVFKMPEREAAAPTGAVGMFQQSDEQGKSKATPEQEAVAPTGAVGMFQQSDEQGNIKATPEQEAVAPTGAVGMFQQSDEQGIIKATPDESWKNKFDER</sequence>
<organism evidence="2 3">
    <name type="scientific">Skeletonema marinoi</name>
    <dbReference type="NCBI Taxonomy" id="267567"/>
    <lineage>
        <taxon>Eukaryota</taxon>
        <taxon>Sar</taxon>
        <taxon>Stramenopiles</taxon>
        <taxon>Ochrophyta</taxon>
        <taxon>Bacillariophyta</taxon>
        <taxon>Coscinodiscophyceae</taxon>
        <taxon>Thalassiosirophycidae</taxon>
        <taxon>Thalassiosirales</taxon>
        <taxon>Skeletonemataceae</taxon>
        <taxon>Skeletonema</taxon>
        <taxon>Skeletonema marinoi-dohrnii complex</taxon>
    </lineage>
</organism>
<comment type="caution">
    <text evidence="2">The sequence shown here is derived from an EMBL/GenBank/DDBJ whole genome shotgun (WGS) entry which is preliminary data.</text>
</comment>
<protein>
    <submittedName>
        <fullName evidence="2">Uncharacterized protein</fullName>
    </submittedName>
</protein>
<accession>A0AAD9D467</accession>
<gene>
    <name evidence="2" type="ORF">QTG54_016230</name>
</gene>
<proteinExistence type="predicted"/>
<evidence type="ECO:0000313" key="3">
    <source>
        <dbReference type="Proteomes" id="UP001224775"/>
    </source>
</evidence>
<dbReference type="Proteomes" id="UP001224775">
    <property type="component" value="Unassembled WGS sequence"/>
</dbReference>
<feature type="compositionally biased region" description="Low complexity" evidence="1">
    <location>
        <begin position="36"/>
        <end position="51"/>
    </location>
</feature>
<evidence type="ECO:0000313" key="2">
    <source>
        <dbReference type="EMBL" id="KAK1733092.1"/>
    </source>
</evidence>
<feature type="region of interest" description="Disordered" evidence="1">
    <location>
        <begin position="1"/>
        <end position="70"/>
    </location>
</feature>
<feature type="compositionally biased region" description="Polar residues" evidence="1">
    <location>
        <begin position="22"/>
        <end position="35"/>
    </location>
</feature>
<feature type="region of interest" description="Disordered" evidence="1">
    <location>
        <begin position="310"/>
        <end position="387"/>
    </location>
</feature>